<reference evidence="3 4" key="1">
    <citation type="submission" date="2024-12" db="EMBL/GenBank/DDBJ databases">
        <authorList>
            <person name="Hu S."/>
        </authorList>
    </citation>
    <scope>NUCLEOTIDE SEQUENCE [LARGE SCALE GENOMIC DNA]</scope>
    <source>
        <strain evidence="3 4">P-25</strain>
    </source>
</reference>
<dbReference type="Pfam" id="PF03432">
    <property type="entry name" value="Relaxase"/>
    <property type="match status" value="1"/>
</dbReference>
<proteinExistence type="predicted"/>
<organism evidence="3 4">
    <name type="scientific">Pedobacter helvus</name>
    <dbReference type="NCBI Taxonomy" id="2563444"/>
    <lineage>
        <taxon>Bacteria</taxon>
        <taxon>Pseudomonadati</taxon>
        <taxon>Bacteroidota</taxon>
        <taxon>Sphingobacteriia</taxon>
        <taxon>Sphingobacteriales</taxon>
        <taxon>Sphingobacteriaceae</taxon>
        <taxon>Pedobacter</taxon>
    </lineage>
</organism>
<evidence type="ECO:0000313" key="3">
    <source>
        <dbReference type="EMBL" id="MFN0290158.1"/>
    </source>
</evidence>
<dbReference type="Proteomes" id="UP001517367">
    <property type="component" value="Unassembled WGS sequence"/>
</dbReference>
<protein>
    <submittedName>
        <fullName evidence="3">Relaxase/mobilization nuclease domain-containing protein</fullName>
    </submittedName>
</protein>
<dbReference type="RefSeq" id="WP_138727749.1">
    <property type="nucleotide sequence ID" value="NZ_SRMP02000001.1"/>
</dbReference>
<keyword evidence="4" id="KW-1185">Reference proteome</keyword>
<dbReference type="EMBL" id="SRMP02000001">
    <property type="protein sequence ID" value="MFN0290158.1"/>
    <property type="molecule type" value="Genomic_DNA"/>
</dbReference>
<evidence type="ECO:0000313" key="4">
    <source>
        <dbReference type="Proteomes" id="UP001517367"/>
    </source>
</evidence>
<evidence type="ECO:0000259" key="2">
    <source>
        <dbReference type="Pfam" id="PF03432"/>
    </source>
</evidence>
<comment type="caution">
    <text evidence="3">The sequence shown here is derived from an EMBL/GenBank/DDBJ whole genome shotgun (WGS) entry which is preliminary data.</text>
</comment>
<accession>A0ABW9JEM4</accession>
<evidence type="ECO:0000256" key="1">
    <source>
        <dbReference type="SAM" id="MobiDB-lite"/>
    </source>
</evidence>
<dbReference type="InterPro" id="IPR005094">
    <property type="entry name" value="Endonuclease_MobA/VirD2"/>
</dbReference>
<feature type="region of interest" description="Disordered" evidence="1">
    <location>
        <begin position="401"/>
        <end position="424"/>
    </location>
</feature>
<name>A0ABW9JEM4_9SPHI</name>
<feature type="domain" description="MobA/VirD2-like nuclease" evidence="2">
    <location>
        <begin position="17"/>
        <end position="151"/>
    </location>
</feature>
<sequence length="424" mass="48411">MVARIITGRSIRGLLHYNENKVDEGEASLIMASGFAGEIERMNFMQKLNRFNFLTQMKPNVKTNAVHISLNFHSSERIGNQKLQQIAAAYMEKIDFGDQPFLVYRHDDSAHLHLHIVSTNITASKERIVMHDIGKNLSEPARKAIEEQFNLVKAESKAFVMDAKIKQADPKKVKYGKVTTKRAISNVVTPILREYKFTSLAEFNAVLKCFNVTALRGAEHTAMFKNRGLMFSLLNEKGLATGVPIKASSFYSKPTMASLEQKFEVNKTKRKPFREDLKKDIENVFARYLSITQSRFEVEAKKKGVDVLFRRNDQGQVFGITFIDHRRKTVFNGSDLGKEFSAKAIIERLGKENLESSPKIIQPLRQANRQHTKQPSPIETFLKPPQPTRFLELALAKTQPDYGTAIPRRKKKRKKNDQNQELTL</sequence>
<gene>
    <name evidence="3" type="ORF">E5L68_002080</name>
</gene>